<dbReference type="GO" id="GO:0010564">
    <property type="term" value="P:regulation of cell cycle process"/>
    <property type="evidence" value="ECO:0007669"/>
    <property type="project" value="UniProtKB-ARBA"/>
</dbReference>
<dbReference type="SUPFAM" id="SSF46785">
    <property type="entry name" value="Winged helix' DNA-binding domain"/>
    <property type="match status" value="1"/>
</dbReference>
<dbReference type="Gene3D" id="1.10.10.10">
    <property type="entry name" value="Winged helix-like DNA-binding domain superfamily/Winged helix DNA-binding domain"/>
    <property type="match status" value="1"/>
</dbReference>
<dbReference type="InterPro" id="IPR036388">
    <property type="entry name" value="WH-like_DNA-bd_sf"/>
</dbReference>
<dbReference type="FunFam" id="1.20.1310.10:FF:000019">
    <property type="entry name" value="Cullin 1"/>
    <property type="match status" value="1"/>
</dbReference>
<proteinExistence type="inferred from homology"/>
<dbReference type="SUPFAM" id="SSF74788">
    <property type="entry name" value="Cullin repeat-like"/>
    <property type="match status" value="1"/>
</dbReference>
<protein>
    <recommendedName>
        <fullName evidence="8">Cullin family profile domain-containing protein</fullName>
    </recommendedName>
</protein>
<dbReference type="FunFam" id="1.20.1310.10:FF:000009">
    <property type="entry name" value="Cullin 5"/>
    <property type="match status" value="1"/>
</dbReference>
<dbReference type="InterPro" id="IPR019559">
    <property type="entry name" value="Cullin_neddylation_domain"/>
</dbReference>
<dbReference type="InterPro" id="IPR059120">
    <property type="entry name" value="Cullin-like_AB"/>
</dbReference>
<dbReference type="AlphaFoldDB" id="A0AAN5CFY1"/>
<dbReference type="SMART" id="SM00182">
    <property type="entry name" value="CULLIN"/>
    <property type="match status" value="1"/>
</dbReference>
<evidence type="ECO:0000256" key="3">
    <source>
        <dbReference type="ARBA" id="ARBA00022499"/>
    </source>
</evidence>
<dbReference type="SUPFAM" id="SSF75632">
    <property type="entry name" value="Cullin homology domain"/>
    <property type="match status" value="1"/>
</dbReference>
<dbReference type="InterPro" id="IPR001373">
    <property type="entry name" value="Cullin_N"/>
</dbReference>
<dbReference type="InterPro" id="IPR036390">
    <property type="entry name" value="WH_DNA-bd_sf"/>
</dbReference>
<comment type="caution">
    <text evidence="9">The sequence shown here is derived from an EMBL/GenBank/DDBJ whole genome shotgun (WGS) entry which is preliminary data.</text>
</comment>
<evidence type="ECO:0000259" key="8">
    <source>
        <dbReference type="PROSITE" id="PS50069"/>
    </source>
</evidence>
<dbReference type="Pfam" id="PF00888">
    <property type="entry name" value="Cullin"/>
    <property type="match status" value="1"/>
</dbReference>
<dbReference type="GO" id="GO:0031625">
    <property type="term" value="F:ubiquitin protein ligase binding"/>
    <property type="evidence" value="ECO:0007669"/>
    <property type="project" value="InterPro"/>
</dbReference>
<dbReference type="GO" id="GO:0019005">
    <property type="term" value="C:SCF ubiquitin ligase complex"/>
    <property type="evidence" value="ECO:0007669"/>
    <property type="project" value="UniProtKB-ARBA"/>
</dbReference>
<dbReference type="Gene3D" id="3.30.230.130">
    <property type="entry name" value="Cullin, Chain C, Domain 2"/>
    <property type="match status" value="1"/>
</dbReference>
<dbReference type="FunFam" id="1.20.1310.10:FF:000011">
    <property type="entry name" value="Cullin 1"/>
    <property type="match status" value="1"/>
</dbReference>
<evidence type="ECO:0000256" key="5">
    <source>
        <dbReference type="ARBA" id="ARBA00022843"/>
    </source>
</evidence>
<keyword evidence="4" id="KW-0833">Ubl conjugation pathway</keyword>
<dbReference type="InterPro" id="IPR016157">
    <property type="entry name" value="Cullin_CS"/>
</dbReference>
<dbReference type="FunFam" id="1.10.10.10:FF:000014">
    <property type="entry name" value="Cullin 1"/>
    <property type="match status" value="1"/>
</dbReference>
<dbReference type="Gene3D" id="1.20.1310.10">
    <property type="entry name" value="Cullin Repeats"/>
    <property type="match status" value="4"/>
</dbReference>
<dbReference type="GO" id="GO:0006511">
    <property type="term" value="P:ubiquitin-dependent protein catabolic process"/>
    <property type="evidence" value="ECO:0007669"/>
    <property type="project" value="InterPro"/>
</dbReference>
<dbReference type="Pfam" id="PF10557">
    <property type="entry name" value="Cullin_Nedd8"/>
    <property type="match status" value="1"/>
</dbReference>
<comment type="similarity">
    <text evidence="2 6 7">Belongs to the cullin family.</text>
</comment>
<evidence type="ECO:0000313" key="10">
    <source>
        <dbReference type="Proteomes" id="UP001328107"/>
    </source>
</evidence>
<dbReference type="FunFam" id="1.20.1310.10:FF:000023">
    <property type="entry name" value="cullin-1"/>
    <property type="match status" value="1"/>
</dbReference>
<gene>
    <name evidence="9" type="ORF">PMAYCL1PPCAC_12707</name>
</gene>
<dbReference type="SMART" id="SM00884">
    <property type="entry name" value="Cullin_Nedd8"/>
    <property type="match status" value="1"/>
</dbReference>
<evidence type="ECO:0000256" key="1">
    <source>
        <dbReference type="ARBA" id="ARBA00004906"/>
    </source>
</evidence>
<evidence type="ECO:0000313" key="9">
    <source>
        <dbReference type="EMBL" id="GMR42512.1"/>
    </source>
</evidence>
<evidence type="ECO:0000256" key="2">
    <source>
        <dbReference type="ARBA" id="ARBA00006019"/>
    </source>
</evidence>
<dbReference type="PROSITE" id="PS01256">
    <property type="entry name" value="CULLIN_1"/>
    <property type="match status" value="1"/>
</dbReference>
<dbReference type="GO" id="GO:0043066">
    <property type="term" value="P:negative regulation of apoptotic process"/>
    <property type="evidence" value="ECO:0007669"/>
    <property type="project" value="UniProtKB-ARBA"/>
</dbReference>
<feature type="non-terminal residue" evidence="9">
    <location>
        <position position="1"/>
    </location>
</feature>
<keyword evidence="3" id="KW-1017">Isopeptide bond</keyword>
<evidence type="ECO:0000256" key="6">
    <source>
        <dbReference type="PROSITE-ProRule" id="PRU00330"/>
    </source>
</evidence>
<dbReference type="InterPro" id="IPR036317">
    <property type="entry name" value="Cullin_homology_sf"/>
</dbReference>
<dbReference type="EMBL" id="BTRK01000003">
    <property type="protein sequence ID" value="GMR42512.1"/>
    <property type="molecule type" value="Genomic_DNA"/>
</dbReference>
<keyword evidence="10" id="KW-1185">Reference proteome</keyword>
<name>A0AAN5CFY1_9BILA</name>
<dbReference type="Proteomes" id="UP001328107">
    <property type="component" value="Unassembled WGS sequence"/>
</dbReference>
<feature type="domain" description="Cullin family profile" evidence="8">
    <location>
        <begin position="435"/>
        <end position="664"/>
    </location>
</feature>
<reference evidence="10" key="1">
    <citation type="submission" date="2022-10" db="EMBL/GenBank/DDBJ databases">
        <title>Genome assembly of Pristionchus species.</title>
        <authorList>
            <person name="Yoshida K."/>
            <person name="Sommer R.J."/>
        </authorList>
    </citation>
    <scope>NUCLEOTIDE SEQUENCE [LARGE SCALE GENOMIC DNA]</scope>
    <source>
        <strain evidence="10">RS5460</strain>
    </source>
</reference>
<dbReference type="GO" id="GO:1902532">
    <property type="term" value="P:negative regulation of intracellular signal transduction"/>
    <property type="evidence" value="ECO:0007669"/>
    <property type="project" value="UniProtKB-ARBA"/>
</dbReference>
<organism evidence="9 10">
    <name type="scientific">Pristionchus mayeri</name>
    <dbReference type="NCBI Taxonomy" id="1317129"/>
    <lineage>
        <taxon>Eukaryota</taxon>
        <taxon>Metazoa</taxon>
        <taxon>Ecdysozoa</taxon>
        <taxon>Nematoda</taxon>
        <taxon>Chromadorea</taxon>
        <taxon>Rhabditida</taxon>
        <taxon>Rhabditina</taxon>
        <taxon>Diplogasteromorpha</taxon>
        <taxon>Diplogasteroidea</taxon>
        <taxon>Neodiplogasteridae</taxon>
        <taxon>Pristionchus</taxon>
    </lineage>
</organism>
<evidence type="ECO:0000256" key="7">
    <source>
        <dbReference type="RuleBase" id="RU003829"/>
    </source>
</evidence>
<dbReference type="InterPro" id="IPR016159">
    <property type="entry name" value="Cullin_repeat-like_dom_sf"/>
</dbReference>
<sequence length="793" mass="91400">LLLRMAQQKRRNATIDEIWQDLETGLGHIYRKEPMIPQRYMQLYTYVYDFCTAVSVHAGGAIPQQQQRNLIRVNHQNNKKGANLQNETDFVGSELYTKLSSFIRNHVESILKECRTRSGEDQLRYFTTQWDQFRFCSKVVDGIFAYLNRHWIKRELENGNNTIYVIYTLALVTWKQTLRDHMATNITAGVLDLIEQERGGITITSSLIKGVVDCFVELGIDEVVDSTSPETAKTVNPKLRVYKKMFEEKFIAATERFYMNEATTFLQGNSVTEYMKRVERRLNEEKDRCETYLNRSSLQPLARKCEEVLISKQLELFQNEFCSLLEEHRDEDLGRMYMLCERVEGGLDELRKTLEAHIQKQGLNALEKVKEQATNDPKTFVLTLLEVHTRYSKLVNGAFQNESGFVQALDKAATIFINKNCITHAEGSNAVSSSKCPDMLARYCDGILRKSAKNSEDTEMEELLNQVMVIFKYIEDKDVFQRFYTKKFAHRLVGSLSASDEAEQSMIGKLKQMCGFEYTSKMQRMFTDTGLSRETTDRFREKCANTNKVLGCDFNVMVLGANSWPSLGSSVPINLPYKLSTCVSEFSAFYSEIHQGRKLTWIFSHSKGEVVTHGFSKRYAFVAMTPQMAILLLFNESTEMDGATMLEGLQIKKEHLIPQLASLVKAEILKVKEGDVSNLDENTKLALNLDYSNKKMKVDLTKFVARSEVKQEQQEVHQHVEENRKMVIQAAIVRIMKTRKQMAHSLLMTEVINQLNSRFKPKIQMVKKCIDILIEKEYLARVEGQKDTYEYLA</sequence>
<dbReference type="InterPro" id="IPR045093">
    <property type="entry name" value="Cullin"/>
</dbReference>
<keyword evidence="5" id="KW-0832">Ubl conjugation</keyword>
<dbReference type="PANTHER" id="PTHR11932">
    <property type="entry name" value="CULLIN"/>
    <property type="match status" value="1"/>
</dbReference>
<dbReference type="PROSITE" id="PS50069">
    <property type="entry name" value="CULLIN_2"/>
    <property type="match status" value="1"/>
</dbReference>
<dbReference type="InterPro" id="IPR016158">
    <property type="entry name" value="Cullin_homology"/>
</dbReference>
<dbReference type="Pfam" id="PF26557">
    <property type="entry name" value="Cullin_AB"/>
    <property type="match status" value="1"/>
</dbReference>
<evidence type="ECO:0000256" key="4">
    <source>
        <dbReference type="ARBA" id="ARBA00022786"/>
    </source>
</evidence>
<comment type="pathway">
    <text evidence="1">Protein modification; protein ubiquitination.</text>
</comment>
<accession>A0AAN5CFY1</accession>